<protein>
    <recommendedName>
        <fullName evidence="2">CRISPR type III-associated protein domain-containing protein</fullName>
    </recommendedName>
</protein>
<evidence type="ECO:0000259" key="2">
    <source>
        <dbReference type="Pfam" id="PF03787"/>
    </source>
</evidence>
<dbReference type="RefSeq" id="WP_095643416.1">
    <property type="nucleotide sequence ID" value="NZ_LMVP01000054.1"/>
</dbReference>
<accession>A0A2A2HWY4</accession>
<sequence>MLPKHSNPTKKRFDRNAKKSFWAYAPYNFIPLPDKLVTVTELSDQDSYTNNTGYIKCTMKTESPLYVRCPMTPSFFSKYGDKKFYELDDDQKNECAHFFYREQKNCPVIPGSSLRGMIRSLVEIVGYGKMQWVTDDTKVTYRAVASSQNDPLSEPYKNILGKSGNKVNAGYLIKHRNEWWVKPAKRPLELGFPDRTAYLKIKEKNIPDNAINGFKKLNDNQYKPQYHEISFNVDILESKKGNKYTYIKDLGSPGNGKYKGFLVCSGNMLETNNEIQSNRNSHSIILEKNEEAEEIKINEQTIKNYISGLTPFQKEPPFNDIRGCLVEERPVFYVERKGEVFFFGHCPNFRVPAIFPQKTNITSPVDFVPEYLRSENKADIAEAIFGYMHGKSDSRAGRVFFTDARVEYASEGIWFDEKMVTPKVLATPSPTTFQHYLVQDSRRAHNPDKKEKLAYYATPSPDETVIRGHKMYWHKGEVKLEDIKELDKNIKKSPTQYTRIKPIKSGVTFSFRIYFENLRDFELGALLWALTLPGEEGKEYRHSIGMGKPFGMGAVKIEPKLYESKRDERYHKLFDGDSWHEAVHKVPEKSKTELIQTFEKYIMDYIDEEENQLNKVERIKMLLKMMEWKGPNTDLTRYLQITPINEYKERPVLPDPFNINPP</sequence>
<dbReference type="PANTHER" id="PTHR35579">
    <property type="entry name" value="CRISPR SYSTEM CMS ENDORIBONUCLEASE CSM3"/>
    <property type="match status" value="1"/>
</dbReference>
<dbReference type="Pfam" id="PF03787">
    <property type="entry name" value="RAMPs"/>
    <property type="match status" value="1"/>
</dbReference>
<dbReference type="InterPro" id="IPR005537">
    <property type="entry name" value="RAMP_III_fam"/>
</dbReference>
<dbReference type="EMBL" id="LMVP01000054">
    <property type="protein sequence ID" value="PAV13795.1"/>
    <property type="molecule type" value="Genomic_DNA"/>
</dbReference>
<dbReference type="InterPro" id="IPR052216">
    <property type="entry name" value="CRISPR_Csm3_endoribonuclease"/>
</dbReference>
<comment type="caution">
    <text evidence="3">The sequence shown here is derived from an EMBL/GenBank/DDBJ whole genome shotgun (WGS) entry which is preliminary data.</text>
</comment>
<evidence type="ECO:0000313" key="4">
    <source>
        <dbReference type="Proteomes" id="UP000218164"/>
    </source>
</evidence>
<feature type="domain" description="CRISPR type III-associated protein" evidence="2">
    <location>
        <begin position="60"/>
        <end position="301"/>
    </location>
</feature>
<dbReference type="AlphaFoldDB" id="A0A2A2HWY4"/>
<dbReference type="InterPro" id="IPR023825">
    <property type="entry name" value="CRISPR-assoc_RAMP_BGP1436"/>
</dbReference>
<dbReference type="OrthoDB" id="132426at2157"/>
<proteinExistence type="predicted"/>
<keyword evidence="4" id="KW-1185">Reference proteome</keyword>
<organism evidence="3 4">
    <name type="scientific">Methanosarcina spelaei</name>
    <dbReference type="NCBI Taxonomy" id="1036679"/>
    <lineage>
        <taxon>Archaea</taxon>
        <taxon>Methanobacteriati</taxon>
        <taxon>Methanobacteriota</taxon>
        <taxon>Stenosarchaea group</taxon>
        <taxon>Methanomicrobia</taxon>
        <taxon>Methanosarcinales</taxon>
        <taxon>Methanosarcinaceae</taxon>
        <taxon>Methanosarcina</taxon>
    </lineage>
</organism>
<reference evidence="3 4" key="1">
    <citation type="journal article" date="2017" name="BMC Genomics">
        <title>Genomic analysis of methanogenic archaea reveals a shift towards energy conservation.</title>
        <authorList>
            <person name="Gilmore S.P."/>
            <person name="Henske J.K."/>
            <person name="Sexton J.A."/>
            <person name="Solomon K.V."/>
            <person name="Seppala S."/>
            <person name="Yoo J.I."/>
            <person name="Huyett L.M."/>
            <person name="Pressman A."/>
            <person name="Cogan J.Z."/>
            <person name="Kivenson V."/>
            <person name="Peng X."/>
            <person name="Tan Y."/>
            <person name="Valentine D.L."/>
            <person name="O'Malley M.A."/>
        </authorList>
    </citation>
    <scope>NUCLEOTIDE SEQUENCE [LARGE SCALE GENOMIC DNA]</scope>
    <source>
        <strain evidence="3 4">MC-15</strain>
    </source>
</reference>
<dbReference type="PANTHER" id="PTHR35579:SF3">
    <property type="entry name" value="CRISPR SYSTEM CMS ENDORIBONUCLEASE CSM3"/>
    <property type="match status" value="1"/>
</dbReference>
<keyword evidence="1" id="KW-0051">Antiviral defense</keyword>
<dbReference type="GO" id="GO:0051607">
    <property type="term" value="P:defense response to virus"/>
    <property type="evidence" value="ECO:0007669"/>
    <property type="project" value="UniProtKB-KW"/>
</dbReference>
<evidence type="ECO:0000256" key="1">
    <source>
        <dbReference type="ARBA" id="ARBA00023118"/>
    </source>
</evidence>
<dbReference type="Proteomes" id="UP000218164">
    <property type="component" value="Unassembled WGS sequence"/>
</dbReference>
<name>A0A2A2HWY4_9EURY</name>
<gene>
    <name evidence="3" type="ORF">ASJ81_16385</name>
</gene>
<evidence type="ECO:0000313" key="3">
    <source>
        <dbReference type="EMBL" id="PAV13795.1"/>
    </source>
</evidence>
<dbReference type="NCBIfam" id="TIGR03986">
    <property type="entry name" value="TIGR03986 family CRISPR-associated RAMP protein"/>
    <property type="match status" value="1"/>
</dbReference>